<feature type="region of interest" description="Disordered" evidence="7">
    <location>
        <begin position="526"/>
        <end position="545"/>
    </location>
</feature>
<dbReference type="InterPro" id="IPR001750">
    <property type="entry name" value="ND/Mrp_TM"/>
</dbReference>
<dbReference type="PRINTS" id="PR01437">
    <property type="entry name" value="NUOXDRDTASE4"/>
</dbReference>
<feature type="transmembrane region" description="Helical" evidence="8">
    <location>
        <begin position="6"/>
        <end position="26"/>
    </location>
</feature>
<proteinExistence type="inferred from homology"/>
<dbReference type="RefSeq" id="WP_316413697.1">
    <property type="nucleotide sequence ID" value="NZ_AP027080.1"/>
</dbReference>
<dbReference type="GO" id="GO:0008137">
    <property type="term" value="F:NADH dehydrogenase (ubiquinone) activity"/>
    <property type="evidence" value="ECO:0007669"/>
    <property type="project" value="InterPro"/>
</dbReference>
<evidence type="ECO:0000259" key="9">
    <source>
        <dbReference type="Pfam" id="PF00361"/>
    </source>
</evidence>
<dbReference type="Proteomes" id="UP001238179">
    <property type="component" value="Chromosome"/>
</dbReference>
<feature type="transmembrane region" description="Helical" evidence="8">
    <location>
        <begin position="314"/>
        <end position="333"/>
    </location>
</feature>
<dbReference type="KEGG" id="msil:METEAL_41870"/>
<dbReference type="GO" id="GO:0016020">
    <property type="term" value="C:membrane"/>
    <property type="evidence" value="ECO:0007669"/>
    <property type="project" value="UniProtKB-SubCell"/>
</dbReference>
<evidence type="ECO:0000256" key="2">
    <source>
        <dbReference type="ARBA" id="ARBA00009025"/>
    </source>
</evidence>
<keyword evidence="5 8" id="KW-0472">Membrane</keyword>
<keyword evidence="3 6" id="KW-0812">Transmembrane</keyword>
<dbReference type="GO" id="GO:0003954">
    <property type="term" value="F:NADH dehydrogenase activity"/>
    <property type="evidence" value="ECO:0007669"/>
    <property type="project" value="TreeGrafter"/>
</dbReference>
<comment type="similarity">
    <text evidence="2">Belongs to the complex I subunit 4 family.</text>
</comment>
<evidence type="ECO:0000256" key="8">
    <source>
        <dbReference type="SAM" id="Phobius"/>
    </source>
</evidence>
<evidence type="ECO:0000313" key="10">
    <source>
        <dbReference type="EMBL" id="BDU75013.1"/>
    </source>
</evidence>
<feature type="transmembrane region" description="Helical" evidence="8">
    <location>
        <begin position="417"/>
        <end position="440"/>
    </location>
</feature>
<protein>
    <submittedName>
        <fullName evidence="10">NADH:ubiquinone oxidoreductase subunit M</fullName>
    </submittedName>
</protein>
<feature type="transmembrane region" description="Helical" evidence="8">
    <location>
        <begin position="38"/>
        <end position="56"/>
    </location>
</feature>
<feature type="transmembrane region" description="Helical" evidence="8">
    <location>
        <begin position="222"/>
        <end position="244"/>
    </location>
</feature>
<evidence type="ECO:0000256" key="5">
    <source>
        <dbReference type="ARBA" id="ARBA00023136"/>
    </source>
</evidence>
<reference evidence="11" key="1">
    <citation type="journal article" date="2023" name="Int. J. Syst. Evol. Microbiol.">
        <title>Mesoterricola silvestris gen. nov., sp. nov., Mesoterricola sediminis sp. nov., Geothrix oryzae sp. nov., Geothrix edaphica sp. nov., Geothrix rubra sp. nov., and Geothrix limicola sp. nov., six novel members of Acidobacteriota isolated from soils.</title>
        <authorList>
            <person name="Itoh H."/>
            <person name="Sugisawa Y."/>
            <person name="Mise K."/>
            <person name="Xu Z."/>
            <person name="Kuniyasu M."/>
            <person name="Ushijima N."/>
            <person name="Kawano K."/>
            <person name="Kobayashi E."/>
            <person name="Shiratori Y."/>
            <person name="Masuda Y."/>
            <person name="Senoo K."/>
        </authorList>
    </citation>
    <scope>NUCLEOTIDE SEQUENCE [LARGE SCALE GENOMIC DNA]</scope>
    <source>
        <strain evidence="11">W79</strain>
    </source>
</reference>
<feature type="transmembrane region" description="Helical" evidence="8">
    <location>
        <begin position="345"/>
        <end position="363"/>
    </location>
</feature>
<feature type="transmembrane region" description="Helical" evidence="8">
    <location>
        <begin position="256"/>
        <end position="276"/>
    </location>
</feature>
<gene>
    <name evidence="10" type="primary">nuoM-1_2</name>
    <name evidence="10" type="ORF">METEAL_41870</name>
</gene>
<sequence length="545" mass="60219">MIPWYQNLPLWVTILPLLGALFLLFVPKESRRTFELGALAFTVADFLLSLPLWFQYDRSSAAVQWAFSCDWIPSIGVKFSIGMDGISLVLLLLTTLLGFIVVWCSFTSVLERHKEYYIWLLVMQFSMLGVFITQDMFQFYLFWELMLVPMYFLIAIWGGPQKLYAAIKLFLYTLAGSVLMLVAILAIYFLQFKTTGQYDMSIASFQAMASTVAQQSHTFQTLLAVAFFLGFAIKVPMFPFHTWLPDAHVEAPTAGSVVLAGVLLKMGTYGFLRFLLPIAPDATKELMPWFMTLAIIGVIYGALVAMIQKDMKKLVAYSSVSHLGLCMLGIFALNPNGITGGILQMLNHGISTSALFLIVGIVYERRHTRLIAEYGGLSKTMPIYATVFMIMTMSSIGLPGLNGFIGEFAILQGAFQAAPWIAVAATTGIILGAAYMLWLYQRAMFGPISETNTKMADLNPREIAYFVPLLIAAFWIGLYPKPLLAVLDKPVEKLVTQVNPSFYKLQPLTAAQREAAKRGMAAMAAPAHAEGAAEGHAEPSHGGGE</sequence>
<dbReference type="EMBL" id="AP027080">
    <property type="protein sequence ID" value="BDU75013.1"/>
    <property type="molecule type" value="Genomic_DNA"/>
</dbReference>
<dbReference type="GO" id="GO:0042773">
    <property type="term" value="P:ATP synthesis coupled electron transport"/>
    <property type="evidence" value="ECO:0007669"/>
    <property type="project" value="InterPro"/>
</dbReference>
<evidence type="ECO:0000256" key="7">
    <source>
        <dbReference type="SAM" id="MobiDB-lite"/>
    </source>
</evidence>
<dbReference type="PANTHER" id="PTHR43507">
    <property type="entry name" value="NADH-UBIQUINONE OXIDOREDUCTASE CHAIN 4"/>
    <property type="match status" value="1"/>
</dbReference>
<keyword evidence="11" id="KW-1185">Reference proteome</keyword>
<evidence type="ECO:0000313" key="11">
    <source>
        <dbReference type="Proteomes" id="UP001238179"/>
    </source>
</evidence>
<dbReference type="GO" id="GO:0012505">
    <property type="term" value="C:endomembrane system"/>
    <property type="evidence" value="ECO:0007669"/>
    <property type="project" value="UniProtKB-SubCell"/>
</dbReference>
<feature type="transmembrane region" description="Helical" evidence="8">
    <location>
        <begin position="383"/>
        <end position="405"/>
    </location>
</feature>
<dbReference type="AlphaFoldDB" id="A0AA48H2W1"/>
<feature type="transmembrane region" description="Helical" evidence="8">
    <location>
        <begin position="86"/>
        <end position="104"/>
    </location>
</feature>
<feature type="transmembrane region" description="Helical" evidence="8">
    <location>
        <begin position="116"/>
        <end position="133"/>
    </location>
</feature>
<accession>A0AA48H2W1</accession>
<dbReference type="InterPro" id="IPR010227">
    <property type="entry name" value="NADH_Q_OxRdtase_chainM/4"/>
</dbReference>
<evidence type="ECO:0000256" key="6">
    <source>
        <dbReference type="RuleBase" id="RU000320"/>
    </source>
</evidence>
<feature type="compositionally biased region" description="Basic and acidic residues" evidence="7">
    <location>
        <begin position="531"/>
        <end position="545"/>
    </location>
</feature>
<dbReference type="GO" id="GO:0015990">
    <property type="term" value="P:electron transport coupled proton transport"/>
    <property type="evidence" value="ECO:0007669"/>
    <property type="project" value="TreeGrafter"/>
</dbReference>
<dbReference type="Pfam" id="PF00361">
    <property type="entry name" value="Proton_antipo_M"/>
    <property type="match status" value="1"/>
</dbReference>
<feature type="domain" description="NADH:quinone oxidoreductase/Mrp antiporter transmembrane" evidence="9">
    <location>
        <begin position="134"/>
        <end position="430"/>
    </location>
</feature>
<keyword evidence="4 8" id="KW-1133">Transmembrane helix</keyword>
<feature type="transmembrane region" description="Helical" evidence="8">
    <location>
        <begin position="169"/>
        <end position="190"/>
    </location>
</feature>
<feature type="transmembrane region" description="Helical" evidence="8">
    <location>
        <begin position="288"/>
        <end position="307"/>
    </location>
</feature>
<dbReference type="InterPro" id="IPR003918">
    <property type="entry name" value="NADH_UbQ_OxRdtase"/>
</dbReference>
<organism evidence="10 11">
    <name type="scientific">Mesoterricola silvestris</name>
    <dbReference type="NCBI Taxonomy" id="2927979"/>
    <lineage>
        <taxon>Bacteria</taxon>
        <taxon>Pseudomonadati</taxon>
        <taxon>Acidobacteriota</taxon>
        <taxon>Holophagae</taxon>
        <taxon>Holophagales</taxon>
        <taxon>Holophagaceae</taxon>
        <taxon>Mesoterricola</taxon>
    </lineage>
</organism>
<feature type="transmembrane region" description="Helical" evidence="8">
    <location>
        <begin position="139"/>
        <end position="157"/>
    </location>
</feature>
<evidence type="ECO:0000256" key="1">
    <source>
        <dbReference type="ARBA" id="ARBA00004127"/>
    </source>
</evidence>
<dbReference type="NCBIfam" id="TIGR01972">
    <property type="entry name" value="NDH_I_M"/>
    <property type="match status" value="1"/>
</dbReference>
<name>A0AA48H2W1_9BACT</name>
<evidence type="ECO:0000256" key="3">
    <source>
        <dbReference type="ARBA" id="ARBA00022692"/>
    </source>
</evidence>
<evidence type="ECO:0000256" key="4">
    <source>
        <dbReference type="ARBA" id="ARBA00022989"/>
    </source>
</evidence>
<dbReference type="PANTHER" id="PTHR43507:SF1">
    <property type="entry name" value="NADH-UBIQUINONE OXIDOREDUCTASE CHAIN 4"/>
    <property type="match status" value="1"/>
</dbReference>
<comment type="subcellular location">
    <subcellularLocation>
        <location evidence="1">Endomembrane system</location>
        <topology evidence="1">Multi-pass membrane protein</topology>
    </subcellularLocation>
    <subcellularLocation>
        <location evidence="6">Membrane</location>
        <topology evidence="6">Multi-pass membrane protein</topology>
    </subcellularLocation>
</comment>
<feature type="transmembrane region" description="Helical" evidence="8">
    <location>
        <begin position="463"/>
        <end position="480"/>
    </location>
</feature>
<dbReference type="GO" id="GO:0048039">
    <property type="term" value="F:ubiquinone binding"/>
    <property type="evidence" value="ECO:0007669"/>
    <property type="project" value="TreeGrafter"/>
</dbReference>